<evidence type="ECO:0000313" key="1">
    <source>
        <dbReference type="EMBL" id="SER42951.1"/>
    </source>
</evidence>
<gene>
    <name evidence="1" type="ORF">SAMN05444359_14222</name>
</gene>
<sequence>MVESLPLLLVLPLHLRPRPDFLLFSQLKTLCCYWRYFPVPQLTTLTLLRFNGATNRAWIFTQMGLMPGWFNRSPVAGVAGLRFSRLLGSGAGNGFGLAPNFGVYAWLGHWETEEAADDFFSLHPWWQAMLSHSSEQLTARMLPTMTHGEWGGDRPFSPRPEDYDPSRPVAVITRATIRTRKLPDFWRYVPQTSASIEAHPARKLSIGVGEYPVFMQATFSLWTSGKAMQEFAYRSQHHKEVVRLTRERNWYKEEMFTRFQVLALEGNWEGQPATEWSL</sequence>
<keyword evidence="1" id="KW-0560">Oxidoreductase</keyword>
<name>A0A1H9P4A4_9BACT</name>
<accession>A0A1H9P4A4</accession>
<dbReference type="Proteomes" id="UP000199021">
    <property type="component" value="Unassembled WGS sequence"/>
</dbReference>
<keyword evidence="1" id="KW-0503">Monooxygenase</keyword>
<evidence type="ECO:0000313" key="2">
    <source>
        <dbReference type="Proteomes" id="UP000199021"/>
    </source>
</evidence>
<dbReference type="EMBL" id="FOFB01000042">
    <property type="protein sequence ID" value="SER42951.1"/>
    <property type="molecule type" value="Genomic_DNA"/>
</dbReference>
<keyword evidence="2" id="KW-1185">Reference proteome</keyword>
<proteinExistence type="predicted"/>
<organism evidence="1 2">
    <name type="scientific">Neolewinella agarilytica</name>
    <dbReference type="NCBI Taxonomy" id="478744"/>
    <lineage>
        <taxon>Bacteria</taxon>
        <taxon>Pseudomonadati</taxon>
        <taxon>Bacteroidota</taxon>
        <taxon>Saprospiria</taxon>
        <taxon>Saprospirales</taxon>
        <taxon>Lewinellaceae</taxon>
        <taxon>Neolewinella</taxon>
    </lineage>
</organism>
<dbReference type="STRING" id="478744.SAMN05444359_14222"/>
<dbReference type="CDD" id="cd21650">
    <property type="entry name" value="CrtA-like"/>
    <property type="match status" value="1"/>
</dbReference>
<dbReference type="AlphaFoldDB" id="A0A1H9P4A4"/>
<dbReference type="InParanoid" id="A0A1H9P4A4"/>
<reference evidence="2" key="1">
    <citation type="submission" date="2016-10" db="EMBL/GenBank/DDBJ databases">
        <authorList>
            <person name="Varghese N."/>
            <person name="Submissions S."/>
        </authorList>
    </citation>
    <scope>NUCLEOTIDE SEQUENCE [LARGE SCALE GENOMIC DNA]</scope>
    <source>
        <strain evidence="2">DSM 24740</strain>
    </source>
</reference>
<protein>
    <submittedName>
        <fullName evidence="1">Spheroidene monooxygenase</fullName>
    </submittedName>
</protein>
<dbReference type="GO" id="GO:0004497">
    <property type="term" value="F:monooxygenase activity"/>
    <property type="evidence" value="ECO:0007669"/>
    <property type="project" value="UniProtKB-KW"/>
</dbReference>
<dbReference type="InterPro" id="IPR049574">
    <property type="entry name" value="CrtA-like"/>
</dbReference>